<keyword evidence="3" id="KW-0812">Transmembrane</keyword>
<proteinExistence type="predicted"/>
<dbReference type="Gene3D" id="1.10.287.130">
    <property type="match status" value="1"/>
</dbReference>
<evidence type="ECO:0000256" key="3">
    <source>
        <dbReference type="SAM" id="Phobius"/>
    </source>
</evidence>
<dbReference type="SUPFAM" id="SSF55874">
    <property type="entry name" value="ATPase domain of HSP90 chaperone/DNA topoisomerase II/histidine kinase"/>
    <property type="match status" value="1"/>
</dbReference>
<dbReference type="PROSITE" id="PS50109">
    <property type="entry name" value="HIS_KIN"/>
    <property type="match status" value="1"/>
</dbReference>
<dbReference type="OrthoDB" id="1931120at2"/>
<sequence>MFANVLPRILAIVAIVSAICTIPLFFISVLPLNAKIAIALGMVMFSVVFARFLLRDIREGLSALELGMLNLKDGEYATTLSYQNKDELGKLCELYNSTALQLRAEKHWLYQRELLLDKVTQSSPEVLFLVNDTQQVIFSNIAARRFFKRPKGIDGELLATLLENAPRGAEVAIDSRREGLFTVVVDANEPQTWHMSLGSFSLNNQSHTLFIIKQMTRELSRQEVAVWKKVIRVISHELNNSLGPISSMLHSGKILSENLEEARLARVFSTIDERIKHLSDFVQGYGKFAKLPEPKIQANDWHTVLSKLKSQWQFIDLSEQDETVYAETVYADPVQLEQLLINLLKNAYESGSNPDEISIKLEQRKSESCITVIDKGKGISDAVMANALIPFYSTKPAGSGLGLALCREITDAHHGQIGLYNQDEGGLAVRVVLPFH</sequence>
<accession>G4QP12</accession>
<keyword evidence="6" id="KW-1185">Reference proteome</keyword>
<organism evidence="5 6">
    <name type="scientific">Glaciecola nitratireducens (strain JCM 12485 / KCTC 12276 / FR1064)</name>
    <dbReference type="NCBI Taxonomy" id="1085623"/>
    <lineage>
        <taxon>Bacteria</taxon>
        <taxon>Pseudomonadati</taxon>
        <taxon>Pseudomonadota</taxon>
        <taxon>Gammaproteobacteria</taxon>
        <taxon>Alteromonadales</taxon>
        <taxon>Alteromonadaceae</taxon>
        <taxon>Brumicola</taxon>
    </lineage>
</organism>
<evidence type="ECO:0000259" key="4">
    <source>
        <dbReference type="PROSITE" id="PS50109"/>
    </source>
</evidence>
<gene>
    <name evidence="5" type="ordered locus">GNIT_3626</name>
</gene>
<dbReference type="HOGENOM" id="CLU_000445_114_4_6"/>
<dbReference type="KEGG" id="gni:GNIT_3626"/>
<dbReference type="PANTHER" id="PTHR43065:SF51">
    <property type="entry name" value="HISTIDINE KINASE"/>
    <property type="match status" value="1"/>
</dbReference>
<dbReference type="SUPFAM" id="SSF47384">
    <property type="entry name" value="Homodimeric domain of signal transducing histidine kinase"/>
    <property type="match status" value="1"/>
</dbReference>
<dbReference type="SMART" id="SM00387">
    <property type="entry name" value="HATPase_c"/>
    <property type="match status" value="1"/>
</dbReference>
<dbReference type="InterPro" id="IPR036097">
    <property type="entry name" value="HisK_dim/P_sf"/>
</dbReference>
<keyword evidence="3" id="KW-0472">Membrane</keyword>
<feature type="transmembrane region" description="Helical" evidence="3">
    <location>
        <begin position="9"/>
        <end position="30"/>
    </location>
</feature>
<dbReference type="InterPro" id="IPR004358">
    <property type="entry name" value="Sig_transdc_His_kin-like_C"/>
</dbReference>
<dbReference type="AlphaFoldDB" id="G4QP12"/>
<dbReference type="PANTHER" id="PTHR43065">
    <property type="entry name" value="SENSOR HISTIDINE KINASE"/>
    <property type="match status" value="1"/>
</dbReference>
<dbReference type="EC" id="2.7.13.3" evidence="2"/>
<dbReference type="eggNOG" id="COG5000">
    <property type="taxonomic scope" value="Bacteria"/>
</dbReference>
<evidence type="ECO:0000256" key="2">
    <source>
        <dbReference type="ARBA" id="ARBA00012438"/>
    </source>
</evidence>
<dbReference type="GO" id="GO:0000155">
    <property type="term" value="F:phosphorelay sensor kinase activity"/>
    <property type="evidence" value="ECO:0007669"/>
    <property type="project" value="InterPro"/>
</dbReference>
<dbReference type="PRINTS" id="PR00344">
    <property type="entry name" value="BCTRLSENSOR"/>
</dbReference>
<feature type="transmembrane region" description="Helical" evidence="3">
    <location>
        <begin position="36"/>
        <end position="54"/>
    </location>
</feature>
<evidence type="ECO:0000313" key="6">
    <source>
        <dbReference type="Proteomes" id="UP000009282"/>
    </source>
</evidence>
<evidence type="ECO:0000256" key="1">
    <source>
        <dbReference type="ARBA" id="ARBA00000085"/>
    </source>
</evidence>
<reference evidence="5 6" key="1">
    <citation type="journal article" date="2011" name="J. Bacteriol.">
        <title>Complete genome sequence of seawater bacterium Glaciecola nitratireducens FR1064T.</title>
        <authorList>
            <person name="Bian F."/>
            <person name="Qin Q.L."/>
            <person name="Xie B.B."/>
            <person name="Shu Y.L."/>
            <person name="Zhang X.Y."/>
            <person name="Yu Y."/>
            <person name="Chen B."/>
            <person name="Chen X.L."/>
            <person name="Zhou B.C."/>
            <person name="Zhang Y.Z."/>
        </authorList>
    </citation>
    <scope>NUCLEOTIDE SEQUENCE [LARGE SCALE GENOMIC DNA]</scope>
    <source>
        <strain evidence="6">JCM 12485 / KCTC 12276 / FR1064</strain>
    </source>
</reference>
<evidence type="ECO:0000313" key="5">
    <source>
        <dbReference type="EMBL" id="AEP31720.1"/>
    </source>
</evidence>
<feature type="domain" description="Histidine kinase" evidence="4">
    <location>
        <begin position="233"/>
        <end position="436"/>
    </location>
</feature>
<dbReference type="RefSeq" id="WP_014110591.1">
    <property type="nucleotide sequence ID" value="NC_016041.1"/>
</dbReference>
<keyword evidence="3" id="KW-1133">Transmembrane helix</keyword>
<dbReference type="InterPro" id="IPR003594">
    <property type="entry name" value="HATPase_dom"/>
</dbReference>
<dbReference type="InterPro" id="IPR036890">
    <property type="entry name" value="HATPase_C_sf"/>
</dbReference>
<name>G4QP12_GLANF</name>
<dbReference type="STRING" id="1085623.GNIT_3626"/>
<protein>
    <recommendedName>
        <fullName evidence="2">histidine kinase</fullName>
        <ecNumber evidence="2">2.7.13.3</ecNumber>
    </recommendedName>
</protein>
<dbReference type="InterPro" id="IPR005467">
    <property type="entry name" value="His_kinase_dom"/>
</dbReference>
<dbReference type="Gene3D" id="3.30.565.10">
    <property type="entry name" value="Histidine kinase-like ATPase, C-terminal domain"/>
    <property type="match status" value="1"/>
</dbReference>
<dbReference type="Pfam" id="PF02518">
    <property type="entry name" value="HATPase_c"/>
    <property type="match status" value="1"/>
</dbReference>
<dbReference type="EMBL" id="CP003060">
    <property type="protein sequence ID" value="AEP31720.1"/>
    <property type="molecule type" value="Genomic_DNA"/>
</dbReference>
<dbReference type="Proteomes" id="UP000009282">
    <property type="component" value="Chromosome"/>
</dbReference>
<comment type="catalytic activity">
    <reaction evidence="1">
        <text>ATP + protein L-histidine = ADP + protein N-phospho-L-histidine.</text>
        <dbReference type="EC" id="2.7.13.3"/>
    </reaction>
</comment>